<dbReference type="InterPro" id="IPR011701">
    <property type="entry name" value="MFS"/>
</dbReference>
<dbReference type="GO" id="GO:0022857">
    <property type="term" value="F:transmembrane transporter activity"/>
    <property type="evidence" value="ECO:0007669"/>
    <property type="project" value="InterPro"/>
</dbReference>
<evidence type="ECO:0000256" key="3">
    <source>
        <dbReference type="ARBA" id="ARBA00022692"/>
    </source>
</evidence>
<feature type="transmembrane region" description="Helical" evidence="6">
    <location>
        <begin position="87"/>
        <end position="108"/>
    </location>
</feature>
<dbReference type="FunFam" id="1.20.1250.20:FF:000013">
    <property type="entry name" value="MFS general substrate transporter"/>
    <property type="match status" value="1"/>
</dbReference>
<keyword evidence="4 6" id="KW-1133">Transmembrane helix</keyword>
<dbReference type="PROSITE" id="PS50850">
    <property type="entry name" value="MFS"/>
    <property type="match status" value="1"/>
</dbReference>
<protein>
    <submittedName>
        <fullName evidence="8">Uu.00g088580.m01.CDS01</fullName>
    </submittedName>
</protein>
<dbReference type="EMBL" id="CAUWAG010000010">
    <property type="protein sequence ID" value="CAJ2507672.1"/>
    <property type="molecule type" value="Genomic_DNA"/>
</dbReference>
<dbReference type="InterPro" id="IPR020846">
    <property type="entry name" value="MFS_dom"/>
</dbReference>
<feature type="transmembrane region" description="Helical" evidence="6">
    <location>
        <begin position="405"/>
        <end position="427"/>
    </location>
</feature>
<feature type="transmembrane region" description="Helical" evidence="6">
    <location>
        <begin position="283"/>
        <end position="307"/>
    </location>
</feature>
<dbReference type="PANTHER" id="PTHR43791:SF53">
    <property type="entry name" value="MAJOR FACILITATOR SUPERFAMILY (MFS) PROFILE DOMAIN-CONTAINING PROTEIN"/>
    <property type="match status" value="1"/>
</dbReference>
<sequence>MAAIQAVDEKSRVEHRDAVLDSKSDESIDTPNWAVEEEKVVRRKLDMQLVPTVTVLYLLCFLDRVNIGNARIQGMADDLNLIGYRFNIATSIFYIVYLTIEVPSNIILKRVGPRFYIPGLVFCFGIVSLGTAFVKTFAQLCVARALLGIFEGGTMPGIAFFLSSFYRREELYFRIGIYVSASSIAGAFGGLLAAGFSQIPEWGVEGSKLHTWRNIFFFEGILTMIAAALAPIILPQSPGTNKRLTAREQWIAVERLRLEHKARANEKVQAHHVKRALLNINNYVCAAGFFAINITVQGLSVFMPTILKELGYESLEAQYYTVPVYVAASLVAILIGFISDKTRMRGLYLGLFTFLGIAGFSMLRWGATGSVKYAGVYLCAVGAFPGGPGFLSWGLNNASGPAVRAVTSGWIVSLGTAGGILAVWAYLPDDGPNFPIGHTINLVAQIFILFLSVFGVAYVVRENRLRARGGRDNRLVGITEEQKADLGHLHPDFRYIT</sequence>
<keyword evidence="9" id="KW-1185">Reference proteome</keyword>
<feature type="transmembrane region" description="Helical" evidence="6">
    <location>
        <begin position="346"/>
        <end position="367"/>
    </location>
</feature>
<dbReference type="AlphaFoldDB" id="A0AAI8VN67"/>
<feature type="transmembrane region" description="Helical" evidence="6">
    <location>
        <begin position="319"/>
        <end position="339"/>
    </location>
</feature>
<dbReference type="Gene3D" id="1.20.1250.20">
    <property type="entry name" value="MFS general substrate transporter like domains"/>
    <property type="match status" value="2"/>
</dbReference>
<evidence type="ECO:0000256" key="5">
    <source>
        <dbReference type="ARBA" id="ARBA00023136"/>
    </source>
</evidence>
<name>A0AAI8VN67_9PEZI</name>
<evidence type="ECO:0000313" key="9">
    <source>
        <dbReference type="Proteomes" id="UP001295740"/>
    </source>
</evidence>
<reference evidence="8" key="1">
    <citation type="submission" date="2023-10" db="EMBL/GenBank/DDBJ databases">
        <authorList>
            <person name="Hackl T."/>
        </authorList>
    </citation>
    <scope>NUCLEOTIDE SEQUENCE</scope>
</reference>
<feature type="transmembrane region" description="Helical" evidence="6">
    <location>
        <begin position="115"/>
        <end position="133"/>
    </location>
</feature>
<gene>
    <name evidence="8" type="ORF">KHLLAP_LOCUS8140</name>
</gene>
<feature type="transmembrane region" description="Helical" evidence="6">
    <location>
        <begin position="439"/>
        <end position="460"/>
    </location>
</feature>
<feature type="transmembrane region" description="Helical" evidence="6">
    <location>
        <begin position="145"/>
        <end position="163"/>
    </location>
</feature>
<dbReference type="InterPro" id="IPR036259">
    <property type="entry name" value="MFS_trans_sf"/>
</dbReference>
<evidence type="ECO:0000256" key="4">
    <source>
        <dbReference type="ARBA" id="ARBA00022989"/>
    </source>
</evidence>
<dbReference type="Pfam" id="PF07690">
    <property type="entry name" value="MFS_1"/>
    <property type="match status" value="1"/>
</dbReference>
<evidence type="ECO:0000313" key="8">
    <source>
        <dbReference type="EMBL" id="CAJ2507672.1"/>
    </source>
</evidence>
<accession>A0AAI8VN67</accession>
<organism evidence="8 9">
    <name type="scientific">Anthostomella pinea</name>
    <dbReference type="NCBI Taxonomy" id="933095"/>
    <lineage>
        <taxon>Eukaryota</taxon>
        <taxon>Fungi</taxon>
        <taxon>Dikarya</taxon>
        <taxon>Ascomycota</taxon>
        <taxon>Pezizomycotina</taxon>
        <taxon>Sordariomycetes</taxon>
        <taxon>Xylariomycetidae</taxon>
        <taxon>Xylariales</taxon>
        <taxon>Xylariaceae</taxon>
        <taxon>Anthostomella</taxon>
    </lineage>
</organism>
<dbReference type="GO" id="GO:0016020">
    <property type="term" value="C:membrane"/>
    <property type="evidence" value="ECO:0007669"/>
    <property type="project" value="UniProtKB-SubCell"/>
</dbReference>
<feature type="domain" description="Major facilitator superfamily (MFS) profile" evidence="7">
    <location>
        <begin position="49"/>
        <end position="464"/>
    </location>
</feature>
<keyword evidence="3 6" id="KW-0812">Transmembrane</keyword>
<comment type="caution">
    <text evidence="8">The sequence shown here is derived from an EMBL/GenBank/DDBJ whole genome shotgun (WGS) entry which is preliminary data.</text>
</comment>
<evidence type="ECO:0000256" key="6">
    <source>
        <dbReference type="SAM" id="Phobius"/>
    </source>
</evidence>
<evidence type="ECO:0000256" key="1">
    <source>
        <dbReference type="ARBA" id="ARBA00004141"/>
    </source>
</evidence>
<comment type="subcellular location">
    <subcellularLocation>
        <location evidence="1">Membrane</location>
        <topology evidence="1">Multi-pass membrane protein</topology>
    </subcellularLocation>
</comment>
<keyword evidence="5 6" id="KW-0472">Membrane</keyword>
<evidence type="ECO:0000256" key="2">
    <source>
        <dbReference type="ARBA" id="ARBA00022448"/>
    </source>
</evidence>
<dbReference type="PANTHER" id="PTHR43791">
    <property type="entry name" value="PERMEASE-RELATED"/>
    <property type="match status" value="1"/>
</dbReference>
<feature type="transmembrane region" description="Helical" evidence="6">
    <location>
        <begin position="175"/>
        <end position="195"/>
    </location>
</feature>
<keyword evidence="2" id="KW-0813">Transport</keyword>
<dbReference type="SUPFAM" id="SSF103473">
    <property type="entry name" value="MFS general substrate transporter"/>
    <property type="match status" value="1"/>
</dbReference>
<dbReference type="FunFam" id="1.20.1250.20:FF:000018">
    <property type="entry name" value="MFS transporter permease"/>
    <property type="match status" value="1"/>
</dbReference>
<evidence type="ECO:0000259" key="7">
    <source>
        <dbReference type="PROSITE" id="PS50850"/>
    </source>
</evidence>
<proteinExistence type="predicted"/>
<feature type="transmembrane region" description="Helical" evidence="6">
    <location>
        <begin position="373"/>
        <end position="393"/>
    </location>
</feature>
<feature type="transmembrane region" description="Helical" evidence="6">
    <location>
        <begin position="215"/>
        <end position="234"/>
    </location>
</feature>
<feature type="transmembrane region" description="Helical" evidence="6">
    <location>
        <begin position="49"/>
        <end position="67"/>
    </location>
</feature>
<dbReference type="Proteomes" id="UP001295740">
    <property type="component" value="Unassembled WGS sequence"/>
</dbReference>